<dbReference type="EMBL" id="KN847336">
    <property type="protein sequence ID" value="KIW42882.1"/>
    <property type="molecule type" value="Genomic_DNA"/>
</dbReference>
<dbReference type="VEuPathDB" id="FungiDB:PV06_06387"/>
<dbReference type="RefSeq" id="XP_016263098.1">
    <property type="nucleotide sequence ID" value="XM_016407494.1"/>
</dbReference>
<reference evidence="1 2" key="1">
    <citation type="submission" date="2015-01" db="EMBL/GenBank/DDBJ databases">
        <title>The Genome Sequence of Exophiala oligosperma CBS72588.</title>
        <authorList>
            <consortium name="The Broad Institute Genomics Platform"/>
            <person name="Cuomo C."/>
            <person name="de Hoog S."/>
            <person name="Gorbushina A."/>
            <person name="Stielow B."/>
            <person name="Teixiera M."/>
            <person name="Abouelleil A."/>
            <person name="Chapman S.B."/>
            <person name="Priest M."/>
            <person name="Young S.K."/>
            <person name="Wortman J."/>
            <person name="Nusbaum C."/>
            <person name="Birren B."/>
        </authorList>
    </citation>
    <scope>NUCLEOTIDE SEQUENCE [LARGE SCALE GENOMIC DNA]</scope>
    <source>
        <strain evidence="1 2">CBS 72588</strain>
    </source>
</reference>
<dbReference type="HOGENOM" id="CLU_090700_0_0_1"/>
<dbReference type="GeneID" id="27358461"/>
<dbReference type="OrthoDB" id="3354680at2759"/>
<gene>
    <name evidence="1" type="ORF">PV06_06387</name>
</gene>
<dbReference type="Proteomes" id="UP000053342">
    <property type="component" value="Unassembled WGS sequence"/>
</dbReference>
<organism evidence="1 2">
    <name type="scientific">Exophiala oligosperma</name>
    <dbReference type="NCBI Taxonomy" id="215243"/>
    <lineage>
        <taxon>Eukaryota</taxon>
        <taxon>Fungi</taxon>
        <taxon>Dikarya</taxon>
        <taxon>Ascomycota</taxon>
        <taxon>Pezizomycotina</taxon>
        <taxon>Eurotiomycetes</taxon>
        <taxon>Chaetothyriomycetidae</taxon>
        <taxon>Chaetothyriales</taxon>
        <taxon>Herpotrichiellaceae</taxon>
        <taxon>Exophiala</taxon>
    </lineage>
</organism>
<protein>
    <submittedName>
        <fullName evidence="1">Uncharacterized protein</fullName>
    </submittedName>
</protein>
<proteinExistence type="predicted"/>
<accession>A0A0D2BZK7</accession>
<evidence type="ECO:0000313" key="1">
    <source>
        <dbReference type="EMBL" id="KIW42882.1"/>
    </source>
</evidence>
<sequence length="259" mass="28721">MNTASRLVGATIAITAPYYFYNASRSISSVPTSDMRTGAAPSSFLKSKTHLAVVNPRDHRGLTDSRSITFKLPPSRRSWSDEQILATFVQGYFGGWVFTPERRLLGLVDCLLRRQLVGFSAIQDDPQHGQIWSCNDLSQSKLPSLHSTLFGAFRVVDYHIPTTTNTAQDPGLSDETSYVDFAFGSDTSYFSGFHRFSIHRDRLSDSTANSSSETVTITNSCVACNPSSNTLVGLDKFRAFHEFYAMLLFREGVARVMSV</sequence>
<keyword evidence="2" id="KW-1185">Reference proteome</keyword>
<dbReference type="AlphaFoldDB" id="A0A0D2BZK7"/>
<name>A0A0D2BZK7_9EURO</name>
<evidence type="ECO:0000313" key="2">
    <source>
        <dbReference type="Proteomes" id="UP000053342"/>
    </source>
</evidence>